<evidence type="ECO:0000256" key="6">
    <source>
        <dbReference type="HAMAP-Rule" id="MF_03135"/>
    </source>
</evidence>
<accession>A0AAD7F0D6</accession>
<comment type="caution">
    <text evidence="8">The sequence shown here is derived from an EMBL/GenBank/DDBJ whole genome shotgun (WGS) entry which is preliminary data.</text>
</comment>
<protein>
    <recommendedName>
        <fullName evidence="6">Elongation factor Ts, mitochondrial</fullName>
        <shortName evidence="6">EF-Ts</shortName>
        <shortName evidence="6">EF-TsMt</shortName>
    </recommendedName>
</protein>
<dbReference type="AlphaFoldDB" id="A0AAD7F0D6"/>
<dbReference type="Pfam" id="PF00889">
    <property type="entry name" value="EF_TS"/>
    <property type="match status" value="1"/>
</dbReference>
<keyword evidence="3 6" id="KW-0648">Protein biosynthesis</keyword>
<dbReference type="GO" id="GO:0070125">
    <property type="term" value="P:mitochondrial translational elongation"/>
    <property type="evidence" value="ECO:0007669"/>
    <property type="project" value="TreeGrafter"/>
</dbReference>
<comment type="function">
    <text evidence="6">Associates with the EF-Tu.GDP complex and induces the exchange of GDP to GTP. It remains bound to the aminoacyl-tRNA.EF-Tu.GTP complex up to the GTP hydrolysis stage on the ribosome.</text>
</comment>
<comment type="similarity">
    <text evidence="1 6">Belongs to the EF-Ts family.</text>
</comment>
<reference evidence="8" key="1">
    <citation type="submission" date="2023-03" db="EMBL/GenBank/DDBJ databases">
        <title>Massive genome expansion in bonnet fungi (Mycena s.s.) driven by repeated elements and novel gene families across ecological guilds.</title>
        <authorList>
            <consortium name="Lawrence Berkeley National Laboratory"/>
            <person name="Harder C.B."/>
            <person name="Miyauchi S."/>
            <person name="Viragh M."/>
            <person name="Kuo A."/>
            <person name="Thoen E."/>
            <person name="Andreopoulos B."/>
            <person name="Lu D."/>
            <person name="Skrede I."/>
            <person name="Drula E."/>
            <person name="Henrissat B."/>
            <person name="Morin E."/>
            <person name="Kohler A."/>
            <person name="Barry K."/>
            <person name="LaButti K."/>
            <person name="Morin E."/>
            <person name="Salamov A."/>
            <person name="Lipzen A."/>
            <person name="Mereny Z."/>
            <person name="Hegedus B."/>
            <person name="Baldrian P."/>
            <person name="Stursova M."/>
            <person name="Weitz H."/>
            <person name="Taylor A."/>
            <person name="Grigoriev I.V."/>
            <person name="Nagy L.G."/>
            <person name="Martin F."/>
            <person name="Kauserud H."/>
        </authorList>
    </citation>
    <scope>NUCLEOTIDE SEQUENCE</scope>
    <source>
        <strain evidence="8">CBHHK002</strain>
    </source>
</reference>
<dbReference type="Gene3D" id="3.30.479.20">
    <property type="entry name" value="Elongation factor Ts, dimerisation domain"/>
    <property type="match status" value="2"/>
</dbReference>
<name>A0AAD7F0D6_9AGAR</name>
<evidence type="ECO:0000256" key="2">
    <source>
        <dbReference type="ARBA" id="ARBA00022768"/>
    </source>
</evidence>
<organism evidence="8 9">
    <name type="scientific">Mycena albidolilacea</name>
    <dbReference type="NCBI Taxonomy" id="1033008"/>
    <lineage>
        <taxon>Eukaryota</taxon>
        <taxon>Fungi</taxon>
        <taxon>Dikarya</taxon>
        <taxon>Basidiomycota</taxon>
        <taxon>Agaricomycotina</taxon>
        <taxon>Agaricomycetes</taxon>
        <taxon>Agaricomycetidae</taxon>
        <taxon>Agaricales</taxon>
        <taxon>Marasmiineae</taxon>
        <taxon>Mycenaceae</taxon>
        <taxon>Mycena</taxon>
    </lineage>
</organism>
<dbReference type="InterPro" id="IPR014039">
    <property type="entry name" value="Transl_elong_EFTs/EF1B_dimer"/>
</dbReference>
<evidence type="ECO:0000256" key="3">
    <source>
        <dbReference type="ARBA" id="ARBA00022917"/>
    </source>
</evidence>
<dbReference type="Gene3D" id="1.10.8.10">
    <property type="entry name" value="DNA helicase RuvA subunit, C-terminal domain"/>
    <property type="match status" value="1"/>
</dbReference>
<evidence type="ECO:0000256" key="5">
    <source>
        <dbReference type="ARBA" id="ARBA00023128"/>
    </source>
</evidence>
<dbReference type="EMBL" id="JARIHO010000005">
    <property type="protein sequence ID" value="KAJ7361418.1"/>
    <property type="molecule type" value="Genomic_DNA"/>
</dbReference>
<sequence>MWTRAAFSSLRRYSTAGGPEKPSLKLVAELRKLTEVSIVKAREALSASNNDVSAALGWLKNDLAASGAKKAQKLQDRHAGEGLVSVAILSPGNGPRAGSNNAVRAAMVELNCETDFVGRNELFGRLAADIAHTAAFMSDPVDFAPCPVDVLADAPLLSAVDPSPDPSATVGRAIQDIMSKVGEKVVLRRALTVFHEPTRSPEAGRRLISYLHGSVNNPHQGRVGALALLALSSPRLRDLFASKEFCDDLERLERYLARQIAGFDTRSIRAPADSKDETALYEQPFMFPGDLSGQPVGEALAAWARAHDLVDAAGEGGLQVAQFAKWTVGESLEPDTVS</sequence>
<keyword evidence="5 6" id="KW-0496">Mitochondrion</keyword>
<keyword evidence="9" id="KW-1185">Reference proteome</keyword>
<feature type="domain" description="Translation elongation factor EFTs/EF1B dimerisation" evidence="7">
    <location>
        <begin position="105"/>
        <end position="235"/>
    </location>
</feature>
<dbReference type="GO" id="GO:0003746">
    <property type="term" value="F:translation elongation factor activity"/>
    <property type="evidence" value="ECO:0007669"/>
    <property type="project" value="UniProtKB-UniRule"/>
</dbReference>
<dbReference type="HAMAP" id="MF_00050">
    <property type="entry name" value="EF_Ts"/>
    <property type="match status" value="1"/>
</dbReference>
<keyword evidence="2 6" id="KW-0251">Elongation factor</keyword>
<dbReference type="SUPFAM" id="SSF46934">
    <property type="entry name" value="UBA-like"/>
    <property type="match status" value="1"/>
</dbReference>
<comment type="subcellular location">
    <subcellularLocation>
        <location evidence="6">Mitochondrion</location>
    </subcellularLocation>
</comment>
<dbReference type="CDD" id="cd14275">
    <property type="entry name" value="UBA_EF-Ts"/>
    <property type="match status" value="1"/>
</dbReference>
<keyword evidence="4" id="KW-0809">Transit peptide</keyword>
<dbReference type="Proteomes" id="UP001218218">
    <property type="component" value="Unassembled WGS sequence"/>
</dbReference>
<dbReference type="PANTHER" id="PTHR11741">
    <property type="entry name" value="ELONGATION FACTOR TS"/>
    <property type="match status" value="1"/>
</dbReference>
<dbReference type="PANTHER" id="PTHR11741:SF0">
    <property type="entry name" value="ELONGATION FACTOR TS, MITOCHONDRIAL"/>
    <property type="match status" value="1"/>
</dbReference>
<evidence type="ECO:0000313" key="9">
    <source>
        <dbReference type="Proteomes" id="UP001218218"/>
    </source>
</evidence>
<evidence type="ECO:0000256" key="1">
    <source>
        <dbReference type="ARBA" id="ARBA00005532"/>
    </source>
</evidence>
<evidence type="ECO:0000313" key="8">
    <source>
        <dbReference type="EMBL" id="KAJ7361418.1"/>
    </source>
</evidence>
<proteinExistence type="inferred from homology"/>
<dbReference type="GO" id="GO:0005739">
    <property type="term" value="C:mitochondrion"/>
    <property type="evidence" value="ECO:0007669"/>
    <property type="project" value="UniProtKB-SubCell"/>
</dbReference>
<dbReference type="InterPro" id="IPR009060">
    <property type="entry name" value="UBA-like_sf"/>
</dbReference>
<dbReference type="InterPro" id="IPR036402">
    <property type="entry name" value="EF-Ts_dimer_sf"/>
</dbReference>
<evidence type="ECO:0000259" key="7">
    <source>
        <dbReference type="Pfam" id="PF00889"/>
    </source>
</evidence>
<evidence type="ECO:0000256" key="4">
    <source>
        <dbReference type="ARBA" id="ARBA00022946"/>
    </source>
</evidence>
<gene>
    <name evidence="6" type="primary">TSF1</name>
    <name evidence="8" type="ORF">DFH08DRAFT_921424</name>
</gene>
<dbReference type="SUPFAM" id="SSF54713">
    <property type="entry name" value="Elongation factor Ts (EF-Ts), dimerisation domain"/>
    <property type="match status" value="1"/>
</dbReference>
<dbReference type="InterPro" id="IPR001816">
    <property type="entry name" value="Transl_elong_EFTs/EF1B"/>
</dbReference>